<dbReference type="RefSeq" id="WP_207754066.1">
    <property type="nucleotide sequence ID" value="NZ_CP034413.3"/>
</dbReference>
<name>A0A856HXU5_9FIRM</name>
<dbReference type="EMBL" id="CP034413">
    <property type="protein sequence ID" value="QCI58586.3"/>
    <property type="molecule type" value="Genomic_DNA"/>
</dbReference>
<proteinExistence type="predicted"/>
<dbReference type="GO" id="GO:0016787">
    <property type="term" value="F:hydrolase activity"/>
    <property type="evidence" value="ECO:0007669"/>
    <property type="project" value="UniProtKB-KW"/>
</dbReference>
<dbReference type="AlphaFoldDB" id="A0A856HXU5"/>
<protein>
    <submittedName>
        <fullName evidence="1">Alpha/beta hydrolase</fullName>
    </submittedName>
</protein>
<dbReference type="KEGG" id="obj:EIO64_04575"/>
<reference evidence="2" key="1">
    <citation type="submission" date="2018-12" db="EMBL/GenBank/DDBJ databases">
        <title>Dusodibacter welbiota gen. nov., sp. nov., isolated from human faeces and emended description of the Oscillibacter genus.</title>
        <authorList>
            <person name="Le Roy T."/>
            <person name="Van der Smissen P."/>
            <person name="Delzenne N."/>
            <person name="Muccioli G."/>
            <person name="Collet J.F."/>
            <person name="Cani P.D."/>
        </authorList>
    </citation>
    <scope>NUCLEOTIDE SEQUENCE [LARGE SCALE GENOMIC DNA]</scope>
    <source>
        <strain evidence="2">J115</strain>
    </source>
</reference>
<gene>
    <name evidence="1" type="ORF">EIO64_04575</name>
</gene>
<organism evidence="1 2">
    <name type="scientific">Dysosmobacter welbionis</name>
    <dbReference type="NCBI Taxonomy" id="2093857"/>
    <lineage>
        <taxon>Bacteria</taxon>
        <taxon>Bacillati</taxon>
        <taxon>Bacillota</taxon>
        <taxon>Clostridia</taxon>
        <taxon>Eubacteriales</taxon>
        <taxon>Oscillospiraceae</taxon>
        <taxon>Dysosmobacter</taxon>
    </lineage>
</organism>
<dbReference type="Proteomes" id="UP000298642">
    <property type="component" value="Chromosome"/>
</dbReference>
<keyword evidence="1" id="KW-0378">Hydrolase</keyword>
<sequence>MDLGHVMFLEDPEQFNKTILNFVENYTWT</sequence>
<dbReference type="SUPFAM" id="SSF53474">
    <property type="entry name" value="alpha/beta-Hydrolases"/>
    <property type="match status" value="1"/>
</dbReference>
<keyword evidence="2" id="KW-1185">Reference proteome</keyword>
<dbReference type="InterPro" id="IPR029058">
    <property type="entry name" value="AB_hydrolase_fold"/>
</dbReference>
<accession>A0A856HXU5</accession>
<evidence type="ECO:0000313" key="1">
    <source>
        <dbReference type="EMBL" id="QCI58586.3"/>
    </source>
</evidence>
<evidence type="ECO:0000313" key="2">
    <source>
        <dbReference type="Proteomes" id="UP000298642"/>
    </source>
</evidence>